<sequence length="132" mass="15070">MVLLCSLLVLSLHQLFENIHCKEKLPRFVVEDGIKPPIFGSYSYNPLTKTFEVKAHVSEVTPSDLIHIQIYNKTATQAMSTLQYTEHNRFELRSGPRQRPTIEQVKPVKKVSWWATFNNTIGKSLATSHSTS</sequence>
<dbReference type="EMBL" id="FZQP02005166">
    <property type="protein sequence ID" value="VVD01092.1"/>
    <property type="molecule type" value="Genomic_DNA"/>
</dbReference>
<gene>
    <name evidence="2" type="ORF">LSINAPIS_LOCUS11591</name>
</gene>
<evidence type="ECO:0000313" key="3">
    <source>
        <dbReference type="Proteomes" id="UP000324832"/>
    </source>
</evidence>
<organism evidence="2 3">
    <name type="scientific">Leptidea sinapis</name>
    <dbReference type="NCBI Taxonomy" id="189913"/>
    <lineage>
        <taxon>Eukaryota</taxon>
        <taxon>Metazoa</taxon>
        <taxon>Ecdysozoa</taxon>
        <taxon>Arthropoda</taxon>
        <taxon>Hexapoda</taxon>
        <taxon>Insecta</taxon>
        <taxon>Pterygota</taxon>
        <taxon>Neoptera</taxon>
        <taxon>Endopterygota</taxon>
        <taxon>Lepidoptera</taxon>
        <taxon>Glossata</taxon>
        <taxon>Ditrysia</taxon>
        <taxon>Papilionoidea</taxon>
        <taxon>Pieridae</taxon>
        <taxon>Dismorphiinae</taxon>
        <taxon>Leptidea</taxon>
    </lineage>
</organism>
<reference evidence="2 3" key="1">
    <citation type="submission" date="2017-07" db="EMBL/GenBank/DDBJ databases">
        <authorList>
            <person name="Talla V."/>
            <person name="Backstrom N."/>
        </authorList>
    </citation>
    <scope>NUCLEOTIDE SEQUENCE [LARGE SCALE GENOMIC DNA]</scope>
</reference>
<name>A0A5E4QRV2_9NEOP</name>
<dbReference type="Proteomes" id="UP000324832">
    <property type="component" value="Unassembled WGS sequence"/>
</dbReference>
<evidence type="ECO:0000256" key="1">
    <source>
        <dbReference type="SAM" id="SignalP"/>
    </source>
</evidence>
<keyword evidence="1" id="KW-0732">Signal</keyword>
<feature type="signal peptide" evidence="1">
    <location>
        <begin position="1"/>
        <end position="21"/>
    </location>
</feature>
<proteinExistence type="predicted"/>
<evidence type="ECO:0000313" key="2">
    <source>
        <dbReference type="EMBL" id="VVD01092.1"/>
    </source>
</evidence>
<feature type="chain" id="PRO_5022765502" description="Reelin domain-containing protein" evidence="1">
    <location>
        <begin position="22"/>
        <end position="132"/>
    </location>
</feature>
<protein>
    <recommendedName>
        <fullName evidence="4">Reelin domain-containing protein</fullName>
    </recommendedName>
</protein>
<evidence type="ECO:0008006" key="4">
    <source>
        <dbReference type="Google" id="ProtNLM"/>
    </source>
</evidence>
<accession>A0A5E4QRV2</accession>
<keyword evidence="3" id="KW-1185">Reference proteome</keyword>
<dbReference type="AlphaFoldDB" id="A0A5E4QRV2"/>